<name>A0A250WYZ0_9CHLO</name>
<dbReference type="PIRSF" id="PIRSF006305">
    <property type="entry name" value="Maf"/>
    <property type="match status" value="1"/>
</dbReference>
<dbReference type="GO" id="GO:0047429">
    <property type="term" value="F:nucleoside triphosphate diphosphatase activity"/>
    <property type="evidence" value="ECO:0007669"/>
    <property type="project" value="InterPro"/>
</dbReference>
<dbReference type="Proteomes" id="UP000232323">
    <property type="component" value="Unassembled WGS sequence"/>
</dbReference>
<dbReference type="FunFam" id="3.90.950.10:FF:000008">
    <property type="entry name" value="Maf-like protein, expressed"/>
    <property type="match status" value="1"/>
</dbReference>
<dbReference type="Pfam" id="PF02545">
    <property type="entry name" value="Maf"/>
    <property type="match status" value="1"/>
</dbReference>
<dbReference type="HAMAP" id="MF_00528">
    <property type="entry name" value="Maf"/>
    <property type="match status" value="1"/>
</dbReference>
<dbReference type="AlphaFoldDB" id="A0A250WYZ0"/>
<accession>A0A250WYZ0</accession>
<dbReference type="PANTHER" id="PTHR43213:SF4">
    <property type="entry name" value="7-METHYL-GTP PYROPHOSPHATASE"/>
    <property type="match status" value="1"/>
</dbReference>
<dbReference type="InterPro" id="IPR029001">
    <property type="entry name" value="ITPase-like_fam"/>
</dbReference>
<dbReference type="STRING" id="1157962.A0A250WYZ0"/>
<reference evidence="2 3" key="1">
    <citation type="submission" date="2017-08" db="EMBL/GenBank/DDBJ databases">
        <title>Acidophilic green algal genome provides insights into adaptation to an acidic environment.</title>
        <authorList>
            <person name="Hirooka S."/>
            <person name="Hirose Y."/>
            <person name="Kanesaki Y."/>
            <person name="Higuchi S."/>
            <person name="Fujiwara T."/>
            <person name="Onuma R."/>
            <person name="Era A."/>
            <person name="Ohbayashi R."/>
            <person name="Uzuka A."/>
            <person name="Nozaki H."/>
            <person name="Yoshikawa H."/>
            <person name="Miyagishima S.Y."/>
        </authorList>
    </citation>
    <scope>NUCLEOTIDE SEQUENCE [LARGE SCALE GENOMIC DNA]</scope>
    <source>
        <strain evidence="2 3">NIES-2499</strain>
    </source>
</reference>
<proteinExistence type="inferred from homology"/>
<evidence type="ECO:0008006" key="4">
    <source>
        <dbReference type="Google" id="ProtNLM"/>
    </source>
</evidence>
<keyword evidence="3" id="KW-1185">Reference proteome</keyword>
<dbReference type="OrthoDB" id="10267058at2759"/>
<comment type="caution">
    <text evidence="2">The sequence shown here is derived from an EMBL/GenBank/DDBJ whole genome shotgun (WGS) entry which is preliminary data.</text>
</comment>
<keyword evidence="1" id="KW-0378">Hydrolase</keyword>
<organism evidence="2 3">
    <name type="scientific">Chlamydomonas eustigma</name>
    <dbReference type="NCBI Taxonomy" id="1157962"/>
    <lineage>
        <taxon>Eukaryota</taxon>
        <taxon>Viridiplantae</taxon>
        <taxon>Chlorophyta</taxon>
        <taxon>core chlorophytes</taxon>
        <taxon>Chlorophyceae</taxon>
        <taxon>CS clade</taxon>
        <taxon>Chlamydomonadales</taxon>
        <taxon>Chlamydomonadaceae</taxon>
        <taxon>Chlamydomonas</taxon>
    </lineage>
</organism>
<evidence type="ECO:0000256" key="1">
    <source>
        <dbReference type="ARBA" id="ARBA00022801"/>
    </source>
</evidence>
<dbReference type="SUPFAM" id="SSF52972">
    <property type="entry name" value="ITPase-like"/>
    <property type="match status" value="1"/>
</dbReference>
<evidence type="ECO:0000313" key="3">
    <source>
        <dbReference type="Proteomes" id="UP000232323"/>
    </source>
</evidence>
<dbReference type="Gene3D" id="3.90.950.10">
    <property type="match status" value="1"/>
</dbReference>
<protein>
    <recommendedName>
        <fullName evidence="4">Maf-like protein</fullName>
    </recommendedName>
</protein>
<dbReference type="InterPro" id="IPR003697">
    <property type="entry name" value="Maf-like"/>
</dbReference>
<evidence type="ECO:0000313" key="2">
    <source>
        <dbReference type="EMBL" id="GAX76057.1"/>
    </source>
</evidence>
<dbReference type="PANTHER" id="PTHR43213">
    <property type="entry name" value="BIFUNCTIONAL DTTP/UTP PYROPHOSPHATASE/METHYLTRANSFERASE PROTEIN-RELATED"/>
    <property type="match status" value="1"/>
</dbReference>
<gene>
    <name evidence="2" type="ORF">CEUSTIGMA_g3500.t1</name>
</gene>
<dbReference type="EMBL" id="BEGY01000015">
    <property type="protein sequence ID" value="GAX76057.1"/>
    <property type="molecule type" value="Genomic_DNA"/>
</dbReference>
<sequence>MISFLSSKPKIILGSASSSRKKIMDDLASQYGFNYTVKTADIDEKAIRFQDPHQLVLALGHAKRDAILSKLAAETSTSGSISSSEDHNTNAYLITCDQVVVHGGRILEKPENENECREFIRGYGESPASTVGSVVCTSLSTGRSYEEVDVSHIHIATIPEEVITKLVEEGACMWCAGGLMIEHPLVSPYIQKIEGTEDGVRGLSKALVTKLLLEAQGHERSLSF</sequence>